<sequence>MKYFFKSAVTGAFLLGTLTLNAQDLSRKIPADAMAVATIKGNNFLELMSVEEFNNTFIGKEMLEKLSKEQKNTYNSVADFGFDLSATFYYYNQTNDSVSYNCFLAPIKNAAQLDKLYEQSGKKFSINGKQRSYFNADSTEIVRWDEELFLMVMADARSAYFDRPEVRERLGMSVLETPQEAVSVDSAATAVDVVDAAAEVAVAESAAEAAEVAVEEPRPIVKVKKKPAYQSKSKKSKAKLKGKKTAKKAYRKKPVKKPVVEEAEVYAEPYDEAAVAVDSAVAIVEDAPYTYEEDKNSPYYKDKAIKNAVAARSAIKMIDDLFAGVNQNSILKNSDFTKNIDPKAEASIWIAGVEKLGNAYMPATPYLKGMNFLNGYGTANAKLYLEDKSIRISSAMTFGDEMSTVLRNVHKRKLNKAFLKYVNEDKLIGYMAYSLDTKSYLQEYPKLVSKIYGSLYSDEIGMATDLFSLVIDEDAISKVIKGDGIFIFNGLSQKEVSYKSYDYNEENFETTEVMKTKKETLPDFLAMISTEDTRLINKLIAYGVKKEVVKSKNSYYEVTIPKSPLALYFTIKDGIIFLGTNGAEMEQIVSNTYQAKVSGRHKSALLGNNYAAYFSPKRLAGKIPAEELGSPAKIEKANKTLNSLGDIYIKSYPMKSNTFSGEISMDTPADQKNALKYLFSVMENLK</sequence>
<evidence type="ECO:0000313" key="2">
    <source>
        <dbReference type="EMBL" id="AOM79780.1"/>
    </source>
</evidence>
<evidence type="ECO:0000256" key="1">
    <source>
        <dbReference type="SAM" id="SignalP"/>
    </source>
</evidence>
<dbReference type="Proteomes" id="UP000094313">
    <property type="component" value="Chromosome"/>
</dbReference>
<protein>
    <recommendedName>
        <fullName evidence="4">DUF4836 domain-containing protein</fullName>
    </recommendedName>
</protein>
<accession>A0A1D7QM91</accession>
<dbReference type="RefSeq" id="WP_069381442.1">
    <property type="nucleotide sequence ID" value="NZ_CP017141.1"/>
</dbReference>
<evidence type="ECO:0008006" key="4">
    <source>
        <dbReference type="Google" id="ProtNLM"/>
    </source>
</evidence>
<feature type="signal peptide" evidence="1">
    <location>
        <begin position="1"/>
        <end position="22"/>
    </location>
</feature>
<name>A0A1D7QM91_9SPHI</name>
<evidence type="ECO:0000313" key="3">
    <source>
        <dbReference type="Proteomes" id="UP000094313"/>
    </source>
</evidence>
<reference evidence="2 3" key="1">
    <citation type="submission" date="2016-08" db="EMBL/GenBank/DDBJ databases">
        <authorList>
            <person name="Seilhamer J.J."/>
        </authorList>
    </citation>
    <scope>NUCLEOTIDE SEQUENCE [LARGE SCALE GENOMIC DNA]</scope>
    <source>
        <strain evidence="2 3">DX4</strain>
    </source>
</reference>
<keyword evidence="1" id="KW-0732">Signal</keyword>
<gene>
    <name evidence="2" type="ORF">BFS30_23020</name>
</gene>
<dbReference type="AlphaFoldDB" id="A0A1D7QM91"/>
<keyword evidence="3" id="KW-1185">Reference proteome</keyword>
<dbReference type="EMBL" id="CP017141">
    <property type="protein sequence ID" value="AOM79780.1"/>
    <property type="molecule type" value="Genomic_DNA"/>
</dbReference>
<proteinExistence type="predicted"/>
<feature type="chain" id="PRO_5009098933" description="DUF4836 domain-containing protein" evidence="1">
    <location>
        <begin position="23"/>
        <end position="686"/>
    </location>
</feature>
<dbReference type="OrthoDB" id="1288644at2"/>
<dbReference type="KEGG" id="psty:BFS30_23020"/>
<organism evidence="2 3">
    <name type="scientific">Pedobacter steynii</name>
    <dbReference type="NCBI Taxonomy" id="430522"/>
    <lineage>
        <taxon>Bacteria</taxon>
        <taxon>Pseudomonadati</taxon>
        <taxon>Bacteroidota</taxon>
        <taxon>Sphingobacteriia</taxon>
        <taxon>Sphingobacteriales</taxon>
        <taxon>Sphingobacteriaceae</taxon>
        <taxon>Pedobacter</taxon>
    </lineage>
</organism>